<feature type="transmembrane region" description="Helical" evidence="1">
    <location>
        <begin position="235"/>
        <end position="256"/>
    </location>
</feature>
<keyword evidence="1" id="KW-1133">Transmembrane helix</keyword>
<evidence type="ECO:0000313" key="3">
    <source>
        <dbReference type="EMBL" id="OPX41975.1"/>
    </source>
</evidence>
<sequence>MNFFWITSLIFLLSTITLSFKKSVSAYMKKSLLPIMAVLFIAALIIYPDTAVSSASKGIKLWLEVVFPSLFPFFVASQLLNKSGIVSLFGIILEPVMRPVFNVPGCGSFALAMGIVSGYPVGASITSDLRKQDMITRIEAERLLTFTNNSGPLFIMGAVAVGMFNQPSLGYLLYICHIAACLSVGLIFRFYKKNNSIKHKAKSQMANKIKIELKKMRNADMNPWTLFGDCIKNSVMLILTIGGFIIFFSVLINIMIKCGLTGTVSRMVPDFIGAGVPGPKVVEGVLCGIFEITTGANLLSSSSSGLILKLCCASLIIGWAGFSVHTQVISIVSSTDISIKPYLAGKALQGIISCLYTCIGYFLFSSRFPKESPVFSNSNGSLQYSWGNIFGNSMQFILYAALIMTAISVVYICITGLVSKKSLF</sequence>
<protein>
    <submittedName>
        <fullName evidence="3">Sporulation integral membrane protein YlbJ</fullName>
    </submittedName>
</protein>
<dbReference type="Proteomes" id="UP000191554">
    <property type="component" value="Unassembled WGS sequence"/>
</dbReference>
<evidence type="ECO:0000259" key="2">
    <source>
        <dbReference type="Pfam" id="PF07670"/>
    </source>
</evidence>
<proteinExistence type="predicted"/>
<gene>
    <name evidence="3" type="primary">ylbJ</name>
    <name evidence="3" type="ORF">CLHUN_41460</name>
</gene>
<feature type="transmembrane region" description="Helical" evidence="1">
    <location>
        <begin position="61"/>
        <end position="80"/>
    </location>
</feature>
<feature type="transmembrane region" description="Helical" evidence="1">
    <location>
        <begin position="100"/>
        <end position="122"/>
    </location>
</feature>
<feature type="transmembrane region" description="Helical" evidence="1">
    <location>
        <begin position="171"/>
        <end position="191"/>
    </location>
</feature>
<organism evidence="3 4">
    <name type="scientific">Ruminiclostridium hungatei</name>
    <name type="common">Clostridium hungatei</name>
    <dbReference type="NCBI Taxonomy" id="48256"/>
    <lineage>
        <taxon>Bacteria</taxon>
        <taxon>Bacillati</taxon>
        <taxon>Bacillota</taxon>
        <taxon>Clostridia</taxon>
        <taxon>Eubacteriales</taxon>
        <taxon>Oscillospiraceae</taxon>
        <taxon>Ruminiclostridium</taxon>
    </lineage>
</organism>
<evidence type="ECO:0000313" key="4">
    <source>
        <dbReference type="Proteomes" id="UP000191554"/>
    </source>
</evidence>
<feature type="transmembrane region" description="Helical" evidence="1">
    <location>
        <begin position="31"/>
        <end position="49"/>
    </location>
</feature>
<dbReference type="Pfam" id="PF07670">
    <property type="entry name" value="Gate"/>
    <property type="match status" value="1"/>
</dbReference>
<evidence type="ECO:0000256" key="1">
    <source>
        <dbReference type="SAM" id="Phobius"/>
    </source>
</evidence>
<feature type="transmembrane region" description="Helical" evidence="1">
    <location>
        <begin position="143"/>
        <end position="165"/>
    </location>
</feature>
<dbReference type="InterPro" id="IPR011642">
    <property type="entry name" value="Gate_dom"/>
</dbReference>
<feature type="domain" description="Nucleoside transporter/FeoB GTPase Gate" evidence="2">
    <location>
        <begin position="65"/>
        <end position="162"/>
    </location>
</feature>
<dbReference type="RefSeq" id="WP_242656583.1">
    <property type="nucleotide sequence ID" value="NZ_MZGX01000038.1"/>
</dbReference>
<keyword evidence="1" id="KW-0812">Transmembrane</keyword>
<comment type="caution">
    <text evidence="3">The sequence shown here is derived from an EMBL/GenBank/DDBJ whole genome shotgun (WGS) entry which is preliminary data.</text>
</comment>
<feature type="transmembrane region" description="Helical" evidence="1">
    <location>
        <begin position="306"/>
        <end position="331"/>
    </location>
</feature>
<dbReference type="InterPro" id="IPR014226">
    <property type="entry name" value="Spore_IM_YlbJ"/>
</dbReference>
<dbReference type="EMBL" id="MZGX01000038">
    <property type="protein sequence ID" value="OPX41975.1"/>
    <property type="molecule type" value="Genomic_DNA"/>
</dbReference>
<dbReference type="NCBIfam" id="TIGR02871">
    <property type="entry name" value="spore_ylbJ"/>
    <property type="match status" value="1"/>
</dbReference>
<keyword evidence="4" id="KW-1185">Reference proteome</keyword>
<feature type="transmembrane region" description="Helical" evidence="1">
    <location>
        <begin position="343"/>
        <end position="364"/>
    </location>
</feature>
<reference evidence="3 4" key="1">
    <citation type="submission" date="2017-03" db="EMBL/GenBank/DDBJ databases">
        <title>Genome sequence of Clostridium hungatei DSM 14427.</title>
        <authorList>
            <person name="Poehlein A."/>
            <person name="Daniel R."/>
        </authorList>
    </citation>
    <scope>NUCLEOTIDE SEQUENCE [LARGE SCALE GENOMIC DNA]</scope>
    <source>
        <strain evidence="3 4">DSM 14427</strain>
    </source>
</reference>
<feature type="transmembrane region" description="Helical" evidence="1">
    <location>
        <begin position="396"/>
        <end position="418"/>
    </location>
</feature>
<dbReference type="STRING" id="48256.CLHUN_41460"/>
<name>A0A1V4SET1_RUMHU</name>
<dbReference type="AlphaFoldDB" id="A0A1V4SET1"/>
<accession>A0A1V4SET1</accession>
<keyword evidence="1" id="KW-0472">Membrane</keyword>